<dbReference type="RefSeq" id="WP_183952067.1">
    <property type="nucleotide sequence ID" value="NZ_CP189888.1"/>
</dbReference>
<dbReference type="Proteomes" id="UP000538670">
    <property type="component" value="Unassembled WGS sequence"/>
</dbReference>
<dbReference type="EMBL" id="JACIDH010000010">
    <property type="protein sequence ID" value="MBB3879942.1"/>
    <property type="molecule type" value="Genomic_DNA"/>
</dbReference>
<evidence type="ECO:0000256" key="1">
    <source>
        <dbReference type="SAM" id="Phobius"/>
    </source>
</evidence>
<proteinExistence type="predicted"/>
<gene>
    <name evidence="2" type="ORF">GGR48_002376</name>
</gene>
<reference evidence="2 3" key="1">
    <citation type="submission" date="2020-08" db="EMBL/GenBank/DDBJ databases">
        <title>Genomic Encyclopedia of Type Strains, Phase IV (KMG-IV): sequencing the most valuable type-strain genomes for metagenomic binning, comparative biology and taxonomic classification.</title>
        <authorList>
            <person name="Goeker M."/>
        </authorList>
    </citation>
    <scope>NUCLEOTIDE SEQUENCE [LARGE SCALE GENOMIC DNA]</scope>
    <source>
        <strain evidence="2 3">DSM 19512</strain>
    </source>
</reference>
<sequence length="48" mass="5750">MLEFLEREQLAYVIIGFVLVAGLAFAIPYSRRRKREKLRRRGIKKYGH</sequence>
<name>A0A7W6F3L5_9SPHN</name>
<evidence type="ECO:0000313" key="3">
    <source>
        <dbReference type="Proteomes" id="UP000538670"/>
    </source>
</evidence>
<keyword evidence="3" id="KW-1185">Reference proteome</keyword>
<keyword evidence="1" id="KW-1133">Transmembrane helix</keyword>
<organism evidence="2 3">
    <name type="scientific">Sphingomonas pseudosanguinis</name>
    <dbReference type="NCBI Taxonomy" id="413712"/>
    <lineage>
        <taxon>Bacteria</taxon>
        <taxon>Pseudomonadati</taxon>
        <taxon>Pseudomonadota</taxon>
        <taxon>Alphaproteobacteria</taxon>
        <taxon>Sphingomonadales</taxon>
        <taxon>Sphingomonadaceae</taxon>
        <taxon>Sphingomonas</taxon>
    </lineage>
</organism>
<comment type="caution">
    <text evidence="2">The sequence shown here is derived from an EMBL/GenBank/DDBJ whole genome shotgun (WGS) entry which is preliminary data.</text>
</comment>
<keyword evidence="1" id="KW-0472">Membrane</keyword>
<evidence type="ECO:0000313" key="2">
    <source>
        <dbReference type="EMBL" id="MBB3879942.1"/>
    </source>
</evidence>
<accession>A0A7W6F3L5</accession>
<feature type="transmembrane region" description="Helical" evidence="1">
    <location>
        <begin position="12"/>
        <end position="30"/>
    </location>
</feature>
<protein>
    <submittedName>
        <fullName evidence="2">Uncharacterized protein</fullName>
    </submittedName>
</protein>
<dbReference type="AlphaFoldDB" id="A0A7W6F3L5"/>
<keyword evidence="1" id="KW-0812">Transmembrane</keyword>